<dbReference type="GO" id="GO:0006355">
    <property type="term" value="P:regulation of DNA-templated transcription"/>
    <property type="evidence" value="ECO:0007669"/>
    <property type="project" value="InterPro"/>
</dbReference>
<organism evidence="6 7">
    <name type="scientific">Hafnia paralvei</name>
    <dbReference type="NCBI Taxonomy" id="546367"/>
    <lineage>
        <taxon>Bacteria</taxon>
        <taxon>Pseudomonadati</taxon>
        <taxon>Pseudomonadota</taxon>
        <taxon>Gammaproteobacteria</taxon>
        <taxon>Enterobacterales</taxon>
        <taxon>Hafniaceae</taxon>
        <taxon>Hafnia</taxon>
    </lineage>
</organism>
<accession>A0A2A2M613</accession>
<feature type="domain" description="Sigma-54 factor interaction" evidence="5">
    <location>
        <begin position="1"/>
        <end position="49"/>
    </location>
</feature>
<dbReference type="InterPro" id="IPR009057">
    <property type="entry name" value="Homeodomain-like_sf"/>
</dbReference>
<dbReference type="PANTHER" id="PTHR32071">
    <property type="entry name" value="TRANSCRIPTIONAL REGULATORY PROTEIN"/>
    <property type="match status" value="1"/>
</dbReference>
<keyword evidence="1" id="KW-0547">Nucleotide-binding</keyword>
<dbReference type="RefSeq" id="WP_017146595.1">
    <property type="nucleotide sequence ID" value="NZ_NQMS01000025.1"/>
</dbReference>
<dbReference type="InterPro" id="IPR058031">
    <property type="entry name" value="AAA_lid_NorR"/>
</dbReference>
<keyword evidence="3" id="KW-0805">Transcription regulation</keyword>
<dbReference type="EMBL" id="NQMS01000025">
    <property type="protein sequence ID" value="PAV93983.1"/>
    <property type="molecule type" value="Genomic_DNA"/>
</dbReference>
<evidence type="ECO:0000256" key="2">
    <source>
        <dbReference type="ARBA" id="ARBA00022840"/>
    </source>
</evidence>
<evidence type="ECO:0000313" key="7">
    <source>
        <dbReference type="Proteomes" id="UP000218796"/>
    </source>
</evidence>
<dbReference type="InterPro" id="IPR002197">
    <property type="entry name" value="HTH_Fis"/>
</dbReference>
<dbReference type="Gene3D" id="1.10.10.60">
    <property type="entry name" value="Homeodomain-like"/>
    <property type="match status" value="1"/>
</dbReference>
<reference evidence="6 7" key="1">
    <citation type="submission" date="2017-08" db="EMBL/GenBank/DDBJ databases">
        <title>Draft Genome Sequence of Hafnia alvei CITHA-6 Isolated from Raw Bovine Milk.</title>
        <authorList>
            <person name="Culligan E.P."/>
            <person name="Mcsweeney A."/>
            <person name="O'Doherty C."/>
            <person name="Gleeson E."/>
            <person name="O'Riordan D."/>
            <person name="Sleator R.D."/>
        </authorList>
    </citation>
    <scope>NUCLEOTIDE SEQUENCE [LARGE SCALE GENOMIC DNA]</scope>
    <source>
        <strain evidence="6 7">CITHA-6</strain>
    </source>
</reference>
<keyword evidence="4" id="KW-0804">Transcription</keyword>
<dbReference type="PROSITE" id="PS00688">
    <property type="entry name" value="SIGMA54_INTERACT_3"/>
    <property type="match status" value="1"/>
</dbReference>
<dbReference type="PANTHER" id="PTHR32071:SF57">
    <property type="entry name" value="C4-DICARBOXYLATE TRANSPORT TRANSCRIPTIONAL REGULATORY PROTEIN DCTD"/>
    <property type="match status" value="1"/>
</dbReference>
<dbReference type="PRINTS" id="PR01590">
    <property type="entry name" value="HTHFIS"/>
</dbReference>
<dbReference type="Pfam" id="PF02954">
    <property type="entry name" value="HTH_8"/>
    <property type="match status" value="1"/>
</dbReference>
<dbReference type="Pfam" id="PF25601">
    <property type="entry name" value="AAA_lid_14"/>
    <property type="match status" value="1"/>
</dbReference>
<name>A0A2A2M613_9GAMM</name>
<sequence>MFNLFVNQSSISFNRTAPVIKETKLHQLMAWRWPGNVRELRNEAERFVLGIKSTITMGDISSDISSFSLMQTVEYFERGLIATELARHAGSLSRTAESLQVAKSTLSDKIKKYGLKF</sequence>
<dbReference type="GO" id="GO:0043565">
    <property type="term" value="F:sequence-specific DNA binding"/>
    <property type="evidence" value="ECO:0007669"/>
    <property type="project" value="InterPro"/>
</dbReference>
<dbReference type="OrthoDB" id="9804019at2"/>
<evidence type="ECO:0000259" key="5">
    <source>
        <dbReference type="PROSITE" id="PS50045"/>
    </source>
</evidence>
<dbReference type="SUPFAM" id="SSF46689">
    <property type="entry name" value="Homeodomain-like"/>
    <property type="match status" value="1"/>
</dbReference>
<keyword evidence="7" id="KW-1185">Reference proteome</keyword>
<comment type="caution">
    <text evidence="6">The sequence shown here is derived from an EMBL/GenBank/DDBJ whole genome shotgun (WGS) entry which is preliminary data.</text>
</comment>
<evidence type="ECO:0000313" key="6">
    <source>
        <dbReference type="EMBL" id="PAV93983.1"/>
    </source>
</evidence>
<dbReference type="AlphaFoldDB" id="A0A2A2M613"/>
<dbReference type="Proteomes" id="UP000218796">
    <property type="component" value="Unassembled WGS sequence"/>
</dbReference>
<protein>
    <recommendedName>
        <fullName evidence="5">Sigma-54 factor interaction domain-containing protein</fullName>
    </recommendedName>
</protein>
<evidence type="ECO:0000256" key="3">
    <source>
        <dbReference type="ARBA" id="ARBA00023015"/>
    </source>
</evidence>
<dbReference type="InterPro" id="IPR025944">
    <property type="entry name" value="Sigma_54_int_dom_CS"/>
</dbReference>
<gene>
    <name evidence="6" type="ORF">CJD50_23005</name>
</gene>
<dbReference type="InterPro" id="IPR002078">
    <property type="entry name" value="Sigma_54_int"/>
</dbReference>
<evidence type="ECO:0000256" key="4">
    <source>
        <dbReference type="ARBA" id="ARBA00023163"/>
    </source>
</evidence>
<dbReference type="Gene3D" id="1.10.8.60">
    <property type="match status" value="1"/>
</dbReference>
<evidence type="ECO:0000256" key="1">
    <source>
        <dbReference type="ARBA" id="ARBA00022741"/>
    </source>
</evidence>
<dbReference type="GO" id="GO:0005524">
    <property type="term" value="F:ATP binding"/>
    <property type="evidence" value="ECO:0007669"/>
    <property type="project" value="UniProtKB-KW"/>
</dbReference>
<proteinExistence type="predicted"/>
<dbReference type="PROSITE" id="PS50045">
    <property type="entry name" value="SIGMA54_INTERACT_4"/>
    <property type="match status" value="1"/>
</dbReference>
<keyword evidence="2" id="KW-0067">ATP-binding</keyword>